<accession>A0ABS5JRJ7</accession>
<feature type="chain" id="PRO_5045678407" description="Extracellular endo-alpha-(1-&gt;5)-L-arabinanase C-terminal domain-containing protein" evidence="1">
    <location>
        <begin position="23"/>
        <end position="129"/>
    </location>
</feature>
<dbReference type="RefSeq" id="WP_212213955.1">
    <property type="nucleotide sequence ID" value="NZ_JAGUCO010000002.1"/>
</dbReference>
<evidence type="ECO:0000313" key="2">
    <source>
        <dbReference type="EMBL" id="MBS2097489.1"/>
    </source>
</evidence>
<keyword evidence="3" id="KW-1185">Reference proteome</keyword>
<protein>
    <recommendedName>
        <fullName evidence="4">Extracellular endo-alpha-(1-&gt;5)-L-arabinanase C-terminal domain-containing protein</fullName>
    </recommendedName>
</protein>
<evidence type="ECO:0008006" key="4">
    <source>
        <dbReference type="Google" id="ProtNLM"/>
    </source>
</evidence>
<reference evidence="2 3" key="1">
    <citation type="journal article" date="2015" name="Int. J. Syst. Evol. Microbiol.">
        <title>Carboxylicivirga linearis sp. nov., isolated from a sea cucumber culture pond.</title>
        <authorList>
            <person name="Wang F.Q."/>
            <person name="Zhou Y.X."/>
            <person name="Lin X.Z."/>
            <person name="Chen G.J."/>
            <person name="Du Z.J."/>
        </authorList>
    </citation>
    <scope>NUCLEOTIDE SEQUENCE [LARGE SCALE GENOMIC DNA]</scope>
    <source>
        <strain evidence="2 3">FB218</strain>
    </source>
</reference>
<sequence length="129" mass="14322">MKKSIYYLFVLIALTLTSGINAAESEVFVGKWEITIKDTPKGDAIIHVTLANEQGAWSGTMLGITEGDTEPSKFDRVEEEDGGLVMYWVTPDGYSVYLFIEEDGDDQIIGTMVDSFDVTGKRLKENKSE</sequence>
<evidence type="ECO:0000256" key="1">
    <source>
        <dbReference type="SAM" id="SignalP"/>
    </source>
</evidence>
<evidence type="ECO:0000313" key="3">
    <source>
        <dbReference type="Proteomes" id="UP000708576"/>
    </source>
</evidence>
<comment type="caution">
    <text evidence="2">The sequence shown here is derived from an EMBL/GenBank/DDBJ whole genome shotgun (WGS) entry which is preliminary data.</text>
</comment>
<keyword evidence="1" id="KW-0732">Signal</keyword>
<dbReference type="Proteomes" id="UP000708576">
    <property type="component" value="Unassembled WGS sequence"/>
</dbReference>
<gene>
    <name evidence="2" type="ORF">KEM10_04300</name>
</gene>
<name>A0ABS5JRJ7_9BACT</name>
<proteinExistence type="predicted"/>
<feature type="signal peptide" evidence="1">
    <location>
        <begin position="1"/>
        <end position="22"/>
    </location>
</feature>
<organism evidence="2 3">
    <name type="scientific">Carboxylicivirga linearis</name>
    <dbReference type="NCBI Taxonomy" id="1628157"/>
    <lineage>
        <taxon>Bacteria</taxon>
        <taxon>Pseudomonadati</taxon>
        <taxon>Bacteroidota</taxon>
        <taxon>Bacteroidia</taxon>
        <taxon>Marinilabiliales</taxon>
        <taxon>Marinilabiliaceae</taxon>
        <taxon>Carboxylicivirga</taxon>
    </lineage>
</organism>
<dbReference type="EMBL" id="JAGUCO010000002">
    <property type="protein sequence ID" value="MBS2097489.1"/>
    <property type="molecule type" value="Genomic_DNA"/>
</dbReference>